<accession>A0A2G9I4A8</accession>
<keyword evidence="4" id="KW-1185">Reference proteome</keyword>
<sequence length="195" mass="21589">MASTVASSSSTHYISCHTKTQKYTQSQPHNILPTAKSFDQTQNFLKCSSKYGISTAICVRGNFEVKSSSSPNNPSSSWKKWLLGILLTVILPGIGYKGGLFASLKSKIDKAIETVEHVVEVAEEVVEDAEKIVEEVEEKLPGDSKLRETLESFDDLAKKAVDEAKKAEDVVHKVKDVEEQIEEEMTKADQNQVKK</sequence>
<keyword evidence="1" id="KW-0175">Coiled coil</keyword>
<dbReference type="PANTHER" id="PTHR33735:SF23">
    <property type="entry name" value="PTERIN-BINDING DOMAIN-CONTAINING PROTEIN"/>
    <property type="match status" value="1"/>
</dbReference>
<dbReference type="AlphaFoldDB" id="A0A2G9I4A8"/>
<name>A0A2G9I4A8_9LAMI</name>
<organism evidence="3 4">
    <name type="scientific">Handroanthus impetiginosus</name>
    <dbReference type="NCBI Taxonomy" id="429701"/>
    <lineage>
        <taxon>Eukaryota</taxon>
        <taxon>Viridiplantae</taxon>
        <taxon>Streptophyta</taxon>
        <taxon>Embryophyta</taxon>
        <taxon>Tracheophyta</taxon>
        <taxon>Spermatophyta</taxon>
        <taxon>Magnoliopsida</taxon>
        <taxon>eudicotyledons</taxon>
        <taxon>Gunneridae</taxon>
        <taxon>Pentapetalae</taxon>
        <taxon>asterids</taxon>
        <taxon>lamiids</taxon>
        <taxon>Lamiales</taxon>
        <taxon>Bignoniaceae</taxon>
        <taxon>Crescentiina</taxon>
        <taxon>Tabebuia alliance</taxon>
        <taxon>Handroanthus</taxon>
    </lineage>
</organism>
<protein>
    <submittedName>
        <fullName evidence="3">Uncharacterized protein</fullName>
    </submittedName>
</protein>
<keyword evidence="2" id="KW-0472">Membrane</keyword>
<evidence type="ECO:0000256" key="2">
    <source>
        <dbReference type="SAM" id="Phobius"/>
    </source>
</evidence>
<evidence type="ECO:0000256" key="1">
    <source>
        <dbReference type="SAM" id="Coils"/>
    </source>
</evidence>
<comment type="caution">
    <text evidence="3">The sequence shown here is derived from an EMBL/GenBank/DDBJ whole genome shotgun (WGS) entry which is preliminary data.</text>
</comment>
<feature type="coiled-coil region" evidence="1">
    <location>
        <begin position="112"/>
        <end position="139"/>
    </location>
</feature>
<feature type="transmembrane region" description="Helical" evidence="2">
    <location>
        <begin position="81"/>
        <end position="102"/>
    </location>
</feature>
<proteinExistence type="predicted"/>
<dbReference type="OrthoDB" id="1927611at2759"/>
<reference evidence="4" key="1">
    <citation type="journal article" date="2018" name="Gigascience">
        <title>Genome assembly of the Pink Ipe (Handroanthus impetiginosus, Bignoniaceae), a highly valued, ecologically keystone Neotropical timber forest tree.</title>
        <authorList>
            <person name="Silva-Junior O.B."/>
            <person name="Grattapaglia D."/>
            <person name="Novaes E."/>
            <person name="Collevatti R.G."/>
        </authorList>
    </citation>
    <scope>NUCLEOTIDE SEQUENCE [LARGE SCALE GENOMIC DNA]</scope>
    <source>
        <strain evidence="4">cv. UFG-1</strain>
    </source>
</reference>
<keyword evidence="2" id="KW-0812">Transmembrane</keyword>
<evidence type="ECO:0000313" key="4">
    <source>
        <dbReference type="Proteomes" id="UP000231279"/>
    </source>
</evidence>
<dbReference type="Proteomes" id="UP000231279">
    <property type="component" value="Unassembled WGS sequence"/>
</dbReference>
<gene>
    <name evidence="3" type="ORF">CDL12_02656</name>
</gene>
<dbReference type="EMBL" id="NKXS01000388">
    <property type="protein sequence ID" value="PIN24605.1"/>
    <property type="molecule type" value="Genomic_DNA"/>
</dbReference>
<feature type="coiled-coil region" evidence="1">
    <location>
        <begin position="164"/>
        <end position="194"/>
    </location>
</feature>
<dbReference type="PANTHER" id="PTHR33735">
    <property type="entry name" value="EXPRESSED PROTEIN"/>
    <property type="match status" value="1"/>
</dbReference>
<evidence type="ECO:0000313" key="3">
    <source>
        <dbReference type="EMBL" id="PIN24605.1"/>
    </source>
</evidence>
<keyword evidence="2" id="KW-1133">Transmembrane helix</keyword>
<dbReference type="STRING" id="429701.A0A2G9I4A8"/>